<dbReference type="Gene3D" id="3.60.10.10">
    <property type="entry name" value="Endonuclease/exonuclease/phosphatase"/>
    <property type="match status" value="1"/>
</dbReference>
<protein>
    <submittedName>
        <fullName evidence="1">Uncharacterized protein</fullName>
    </submittedName>
</protein>
<organism evidence="1 2">
    <name type="scientific">Zingiber officinale</name>
    <name type="common">Ginger</name>
    <name type="synonym">Amomum zingiber</name>
    <dbReference type="NCBI Taxonomy" id="94328"/>
    <lineage>
        <taxon>Eukaryota</taxon>
        <taxon>Viridiplantae</taxon>
        <taxon>Streptophyta</taxon>
        <taxon>Embryophyta</taxon>
        <taxon>Tracheophyta</taxon>
        <taxon>Spermatophyta</taxon>
        <taxon>Magnoliopsida</taxon>
        <taxon>Liliopsida</taxon>
        <taxon>Zingiberales</taxon>
        <taxon>Zingiberaceae</taxon>
        <taxon>Zingiber</taxon>
    </lineage>
</organism>
<keyword evidence="2" id="KW-1185">Reference proteome</keyword>
<sequence>MKRPKAVKKVNYKVLNMQGRDHGQEVLVDAIQRDALTKEKNNLIFDDSVQSGGTVSSDFEEMRTSKSFVELEEVESQNPVYIQRIWNIRGIGNEASNRRVHFLRKFHHLNFVGILEPFIALDDVYMTRRLGFESAIANCSGKIWFLHDNKIDCNVLMDRDQFLHLKLSFYIFPSDLFVTVVYAKCNSGERRIFWESLLDVKPVDEVFWLVGGDFNAISGPSKQSDGVLSWPGAVREFNNFLMVSGLLDVGFVGDRFTWTNNKIWKRLDRVLISPSWNAKELVVGVEHLSRAVYDHCPLLIKLSVASSPLDSKNCN</sequence>
<reference evidence="1 2" key="1">
    <citation type="submission" date="2020-08" db="EMBL/GenBank/DDBJ databases">
        <title>Plant Genome Project.</title>
        <authorList>
            <person name="Zhang R.-G."/>
        </authorList>
    </citation>
    <scope>NUCLEOTIDE SEQUENCE [LARGE SCALE GENOMIC DNA]</scope>
    <source>
        <tissue evidence="1">Rhizome</tissue>
    </source>
</reference>
<dbReference type="EMBL" id="JACMSC010000042">
    <property type="protein sequence ID" value="KAG6467502.1"/>
    <property type="molecule type" value="Genomic_DNA"/>
</dbReference>
<evidence type="ECO:0000313" key="1">
    <source>
        <dbReference type="EMBL" id="KAG6467502.1"/>
    </source>
</evidence>
<dbReference type="AlphaFoldDB" id="A0A8J5ET18"/>
<dbReference type="Proteomes" id="UP000734854">
    <property type="component" value="Unassembled WGS sequence"/>
</dbReference>
<dbReference type="InterPro" id="IPR036691">
    <property type="entry name" value="Endo/exonu/phosph_ase_sf"/>
</dbReference>
<name>A0A8J5ET18_ZINOF</name>
<evidence type="ECO:0000313" key="2">
    <source>
        <dbReference type="Proteomes" id="UP000734854"/>
    </source>
</evidence>
<comment type="caution">
    <text evidence="1">The sequence shown here is derived from an EMBL/GenBank/DDBJ whole genome shotgun (WGS) entry which is preliminary data.</text>
</comment>
<gene>
    <name evidence="1" type="ORF">ZIOFF_074693</name>
</gene>
<proteinExistence type="predicted"/>
<dbReference type="PANTHER" id="PTHR33710">
    <property type="entry name" value="BNAC02G09200D PROTEIN"/>
    <property type="match status" value="1"/>
</dbReference>
<accession>A0A8J5ET18</accession>
<dbReference type="SUPFAM" id="SSF56219">
    <property type="entry name" value="DNase I-like"/>
    <property type="match status" value="1"/>
</dbReference>
<dbReference type="PANTHER" id="PTHR33710:SF71">
    <property type="entry name" value="ENDONUCLEASE_EXONUCLEASE_PHOSPHATASE DOMAIN-CONTAINING PROTEIN"/>
    <property type="match status" value="1"/>
</dbReference>